<dbReference type="HOGENOM" id="CLU_061803_0_0_6"/>
<keyword evidence="3" id="KW-0560">Oxidoreductase</keyword>
<dbReference type="PANTHER" id="PTHR43884:SF20">
    <property type="entry name" value="ACYL-COA DEHYDROGENASE FADE28"/>
    <property type="match status" value="1"/>
</dbReference>
<gene>
    <name evidence="4" type="ordered locus">CJA_3749</name>
</gene>
<dbReference type="PANTHER" id="PTHR43884">
    <property type="entry name" value="ACYL-COA DEHYDROGENASE"/>
    <property type="match status" value="1"/>
</dbReference>
<dbReference type="InterPro" id="IPR046373">
    <property type="entry name" value="Acyl-CoA_Oxase/DH_mid-dom_sf"/>
</dbReference>
<organism evidence="4 5">
    <name type="scientific">Cellvibrio japonicus (strain Ueda107)</name>
    <name type="common">Pseudomonas fluorescens subsp. cellulosa</name>
    <dbReference type="NCBI Taxonomy" id="498211"/>
    <lineage>
        <taxon>Bacteria</taxon>
        <taxon>Pseudomonadati</taxon>
        <taxon>Pseudomonadota</taxon>
        <taxon>Gammaproteobacteria</taxon>
        <taxon>Cellvibrionales</taxon>
        <taxon>Cellvibrionaceae</taxon>
        <taxon>Cellvibrio</taxon>
    </lineage>
</organism>
<dbReference type="KEGG" id="cja:CJA_3749"/>
<evidence type="ECO:0000256" key="2">
    <source>
        <dbReference type="ARBA" id="ARBA00022827"/>
    </source>
</evidence>
<dbReference type="GO" id="GO:0050660">
    <property type="term" value="F:flavin adenine dinucleotide binding"/>
    <property type="evidence" value="ECO:0007669"/>
    <property type="project" value="InterPro"/>
</dbReference>
<dbReference type="Gene3D" id="1.10.540.10">
    <property type="entry name" value="Acyl-CoA dehydrogenase/oxidase, N-terminal domain"/>
    <property type="match status" value="1"/>
</dbReference>
<dbReference type="AlphaFoldDB" id="B3PI06"/>
<dbReference type="RefSeq" id="WP_012489319.1">
    <property type="nucleotide sequence ID" value="NC_010995.1"/>
</dbReference>
<evidence type="ECO:0000256" key="3">
    <source>
        <dbReference type="ARBA" id="ARBA00023002"/>
    </source>
</evidence>
<dbReference type="OrthoDB" id="2986495at2"/>
<reference evidence="4 5" key="1">
    <citation type="journal article" date="2008" name="J. Bacteriol.">
        <title>Insights into plant cell wall degradation from the genome sequence of the soil bacterium Cellvibrio japonicus.</title>
        <authorList>
            <person name="Deboy R.T."/>
            <person name="Mongodin E.F."/>
            <person name="Fouts D.E."/>
            <person name="Tailford L.E."/>
            <person name="Khouri H."/>
            <person name="Emerson J.B."/>
            <person name="Mohamoud Y."/>
            <person name="Watkins K."/>
            <person name="Henrissat B."/>
            <person name="Gilbert H.J."/>
            <person name="Nelson K.E."/>
        </authorList>
    </citation>
    <scope>NUCLEOTIDE SEQUENCE [LARGE SCALE GENOMIC DNA]</scope>
    <source>
        <strain evidence="4 5">Ueda107</strain>
    </source>
</reference>
<dbReference type="eggNOG" id="COG1960">
    <property type="taxonomic scope" value="Bacteria"/>
</dbReference>
<dbReference type="InterPro" id="IPR037069">
    <property type="entry name" value="AcylCoA_DH/ox_N_sf"/>
</dbReference>
<evidence type="ECO:0000256" key="1">
    <source>
        <dbReference type="ARBA" id="ARBA00022630"/>
    </source>
</evidence>
<keyword evidence="5" id="KW-1185">Reference proteome</keyword>
<evidence type="ECO:0000313" key="5">
    <source>
        <dbReference type="Proteomes" id="UP000001036"/>
    </source>
</evidence>
<dbReference type="Gene3D" id="2.40.110.10">
    <property type="entry name" value="Butyryl-CoA Dehydrogenase, subunit A, domain 2"/>
    <property type="match status" value="1"/>
</dbReference>
<dbReference type="GO" id="GO:0003995">
    <property type="term" value="F:acyl-CoA dehydrogenase activity"/>
    <property type="evidence" value="ECO:0007669"/>
    <property type="project" value="TreeGrafter"/>
</dbReference>
<dbReference type="SUPFAM" id="SSF56645">
    <property type="entry name" value="Acyl-CoA dehydrogenase NM domain-like"/>
    <property type="match status" value="1"/>
</dbReference>
<proteinExistence type="predicted"/>
<dbReference type="Proteomes" id="UP000001036">
    <property type="component" value="Chromosome"/>
</dbReference>
<keyword evidence="2" id="KW-0274">FAD</keyword>
<sequence length="357" mass="39010">MSWNLSSHFHQHQSVQRLDELIAGKSITDLEALSPGALKEIIKVAQLANIIIPVEYGGQGKNLIEALDILQYVAKRSPSLGIILCMHYHVVATIVAVPQYFAFSDTLLRDVATHNKLLASAFAEGTPNLDIFTSSVKVTALGNGKLSISGFKKPCTMAGIADYYAVSVVGDDDLKGVAVIDGRLPGISQKPFWPSPLLKAADSNQVLFDRVEIPETWALLADEASMTGVLSIGLAMFNLMINVAYTGVSAALTEKLPVEIASQKHLYIDIYGKLLQSYYSAVGLALRLDDIEQLENTLNQILVLRYQNQMTLKNLVGLISEHVGSYVYLSDPEFALLASISNLISFHPLNRKTYENS</sequence>
<dbReference type="STRING" id="498211.CJA_3749"/>
<dbReference type="EMBL" id="CP000934">
    <property type="protein sequence ID" value="ACE84445.1"/>
    <property type="molecule type" value="Genomic_DNA"/>
</dbReference>
<dbReference type="InterPro" id="IPR009100">
    <property type="entry name" value="AcylCoA_DH/oxidase_NM_dom_sf"/>
</dbReference>
<evidence type="ECO:0008006" key="6">
    <source>
        <dbReference type="Google" id="ProtNLM"/>
    </source>
</evidence>
<protein>
    <recommendedName>
        <fullName evidence="6">Acyl-CoA dehydrogenase</fullName>
    </recommendedName>
</protein>
<accession>B3PI06</accession>
<keyword evidence="1" id="KW-0285">Flavoprotein</keyword>
<name>B3PI06_CELJU</name>
<evidence type="ECO:0000313" key="4">
    <source>
        <dbReference type="EMBL" id="ACE84445.1"/>
    </source>
</evidence>